<comment type="subcellular location">
    <subcellularLocation>
        <location evidence="1">Cell membrane</location>
        <topology evidence="1">Multi-pass membrane protein</topology>
    </subcellularLocation>
</comment>
<accession>A0A1H2QTA1</accession>
<feature type="transmembrane region" description="Helical" evidence="10">
    <location>
        <begin position="6"/>
        <end position="26"/>
    </location>
</feature>
<dbReference type="InterPro" id="IPR004772">
    <property type="entry name" value="TrkH"/>
</dbReference>
<dbReference type="EMBL" id="FNNC01000001">
    <property type="protein sequence ID" value="SDW09669.1"/>
    <property type="molecule type" value="Genomic_DNA"/>
</dbReference>
<evidence type="ECO:0000256" key="1">
    <source>
        <dbReference type="ARBA" id="ARBA00004651"/>
    </source>
</evidence>
<keyword evidence="8" id="KW-0406">Ion transport</keyword>
<evidence type="ECO:0000256" key="3">
    <source>
        <dbReference type="ARBA" id="ARBA00022475"/>
    </source>
</evidence>
<dbReference type="InterPro" id="IPR003445">
    <property type="entry name" value="Cat_transpt"/>
</dbReference>
<keyword evidence="6" id="KW-0630">Potassium</keyword>
<feature type="transmembrane region" description="Helical" evidence="10">
    <location>
        <begin position="394"/>
        <end position="415"/>
    </location>
</feature>
<evidence type="ECO:0000256" key="7">
    <source>
        <dbReference type="ARBA" id="ARBA00022989"/>
    </source>
</evidence>
<keyword evidence="12" id="KW-1185">Reference proteome</keyword>
<keyword evidence="7 10" id="KW-1133">Transmembrane helix</keyword>
<keyword evidence="9 10" id="KW-0472">Membrane</keyword>
<keyword evidence="2" id="KW-0813">Transport</keyword>
<feature type="transmembrane region" description="Helical" evidence="10">
    <location>
        <begin position="180"/>
        <end position="199"/>
    </location>
</feature>
<keyword evidence="5 10" id="KW-0812">Transmembrane</keyword>
<keyword evidence="4" id="KW-0633">Potassium transport</keyword>
<dbReference type="PANTHER" id="PTHR32024">
    <property type="entry name" value="TRK SYSTEM POTASSIUM UPTAKE PROTEIN TRKG-RELATED"/>
    <property type="match status" value="1"/>
</dbReference>
<feature type="transmembrane region" description="Helical" evidence="10">
    <location>
        <begin position="338"/>
        <end position="358"/>
    </location>
</feature>
<gene>
    <name evidence="11" type="ORF">SAMN05421781_0431</name>
</gene>
<evidence type="ECO:0000313" key="12">
    <source>
        <dbReference type="Proteomes" id="UP000199488"/>
    </source>
</evidence>
<dbReference type="STRING" id="1122204.SAMN05421781_0431"/>
<proteinExistence type="predicted"/>
<organism evidence="11 12">
    <name type="scientific">Marinococcus luteus</name>
    <dbReference type="NCBI Taxonomy" id="1122204"/>
    <lineage>
        <taxon>Bacteria</taxon>
        <taxon>Bacillati</taxon>
        <taxon>Bacillota</taxon>
        <taxon>Bacilli</taxon>
        <taxon>Bacillales</taxon>
        <taxon>Bacillaceae</taxon>
        <taxon>Marinococcus</taxon>
    </lineage>
</organism>
<evidence type="ECO:0000256" key="2">
    <source>
        <dbReference type="ARBA" id="ARBA00022448"/>
    </source>
</evidence>
<feature type="transmembrane region" description="Helical" evidence="10">
    <location>
        <begin position="116"/>
        <end position="136"/>
    </location>
</feature>
<keyword evidence="3" id="KW-1003">Cell membrane</keyword>
<evidence type="ECO:0000256" key="8">
    <source>
        <dbReference type="ARBA" id="ARBA00023065"/>
    </source>
</evidence>
<evidence type="ECO:0000256" key="4">
    <source>
        <dbReference type="ARBA" id="ARBA00022538"/>
    </source>
</evidence>
<dbReference type="NCBIfam" id="TIGR00933">
    <property type="entry name" value="2a38"/>
    <property type="match status" value="1"/>
</dbReference>
<evidence type="ECO:0000256" key="5">
    <source>
        <dbReference type="ARBA" id="ARBA00022692"/>
    </source>
</evidence>
<feature type="transmembrane region" description="Helical" evidence="10">
    <location>
        <begin position="148"/>
        <end position="168"/>
    </location>
</feature>
<dbReference type="AlphaFoldDB" id="A0A1H2QTA1"/>
<dbReference type="PANTHER" id="PTHR32024:SF1">
    <property type="entry name" value="KTR SYSTEM POTASSIUM UPTAKE PROTEIN B"/>
    <property type="match status" value="1"/>
</dbReference>
<name>A0A1H2QTA1_9BACI</name>
<feature type="transmembrane region" description="Helical" evidence="10">
    <location>
        <begin position="65"/>
        <end position="89"/>
    </location>
</feature>
<evidence type="ECO:0000313" key="11">
    <source>
        <dbReference type="EMBL" id="SDW09669.1"/>
    </source>
</evidence>
<feature type="transmembrane region" description="Helical" evidence="10">
    <location>
        <begin position="219"/>
        <end position="239"/>
    </location>
</feature>
<feature type="transmembrane region" description="Helical" evidence="10">
    <location>
        <begin position="278"/>
        <end position="295"/>
    </location>
</feature>
<dbReference type="GO" id="GO:0005886">
    <property type="term" value="C:plasma membrane"/>
    <property type="evidence" value="ECO:0007669"/>
    <property type="project" value="UniProtKB-SubCell"/>
</dbReference>
<feature type="transmembrane region" description="Helical" evidence="10">
    <location>
        <begin position="364"/>
        <end position="382"/>
    </location>
</feature>
<evidence type="ECO:0000256" key="6">
    <source>
        <dbReference type="ARBA" id="ARBA00022958"/>
    </source>
</evidence>
<protein>
    <submittedName>
        <fullName evidence="11">Trk system potassium uptake protein TrkH</fullName>
    </submittedName>
</protein>
<evidence type="ECO:0000256" key="10">
    <source>
        <dbReference type="SAM" id="Phobius"/>
    </source>
</evidence>
<sequence length="432" mass="46404">MTPPQILASGFLIVITTGTALLMLPVSVTSPISIIDALFTAASATTVTGLVTISPGNGFTVFGQTVIMVMIQLGGLGFMAVTVFIVLLLGKRIGLRSRLLVQESLNQPAMGGVVKLVKILVIFSLSVESLAAAALATQWVPEYGWGEGLFYSVFHAVSAFNNAGFSLWDSNLMQYAGNPAVNIAISSSFIIGGIGFTVLYDVWEKRKFRTLTLHSKLMIVGTLVLNVAAVTIVFLFEYINPQTVTALTLGEQLWTSYFQAVSPRTAGFNTVNIADMQIQTIVFIMMLMFIGAGSASTASGIKLTTFLVIILAAVKYIKREEDLTVFHRRIAPAIIERALAITVLGFAVVFSGIFILSLTEQASFEYIVFEVFSAFGTVGLTMGLTESLSTIGKVVIIGIMFVGRVGSVTLAFSLAKPKKTHVRYPRGDIFTG</sequence>
<dbReference type="Pfam" id="PF02386">
    <property type="entry name" value="TrkH"/>
    <property type="match status" value="1"/>
</dbReference>
<dbReference type="Proteomes" id="UP000199488">
    <property type="component" value="Unassembled WGS sequence"/>
</dbReference>
<reference evidence="11 12" key="1">
    <citation type="submission" date="2016-10" db="EMBL/GenBank/DDBJ databases">
        <authorList>
            <person name="de Groot N.N."/>
        </authorList>
    </citation>
    <scope>NUCLEOTIDE SEQUENCE [LARGE SCALE GENOMIC DNA]</scope>
    <source>
        <strain evidence="11 12">DSM 23126</strain>
    </source>
</reference>
<evidence type="ECO:0000256" key="9">
    <source>
        <dbReference type="ARBA" id="ARBA00023136"/>
    </source>
</evidence>
<dbReference type="GO" id="GO:0015379">
    <property type="term" value="F:potassium:chloride symporter activity"/>
    <property type="evidence" value="ECO:0007669"/>
    <property type="project" value="InterPro"/>
</dbReference>